<evidence type="ECO:0000313" key="1">
    <source>
        <dbReference type="EMBL" id="MBW88642.1"/>
    </source>
</evidence>
<proteinExistence type="predicted"/>
<organism evidence="1">
    <name type="scientific">Rhizophora mucronata</name>
    <name type="common">Asiatic mangrove</name>
    <dbReference type="NCBI Taxonomy" id="61149"/>
    <lineage>
        <taxon>Eukaryota</taxon>
        <taxon>Viridiplantae</taxon>
        <taxon>Streptophyta</taxon>
        <taxon>Embryophyta</taxon>
        <taxon>Tracheophyta</taxon>
        <taxon>Spermatophyta</taxon>
        <taxon>Magnoliopsida</taxon>
        <taxon>eudicotyledons</taxon>
        <taxon>Gunneridae</taxon>
        <taxon>Pentapetalae</taxon>
        <taxon>rosids</taxon>
        <taxon>fabids</taxon>
        <taxon>Malpighiales</taxon>
        <taxon>Rhizophoraceae</taxon>
        <taxon>Rhizophora</taxon>
    </lineage>
</organism>
<name>A0A2P2J584_RHIMU</name>
<dbReference type="EMBL" id="GGEC01008159">
    <property type="protein sequence ID" value="MBW88642.1"/>
    <property type="molecule type" value="Transcribed_RNA"/>
</dbReference>
<reference evidence="1" key="1">
    <citation type="submission" date="2018-02" db="EMBL/GenBank/DDBJ databases">
        <title>Rhizophora mucronata_Transcriptome.</title>
        <authorList>
            <person name="Meera S.P."/>
            <person name="Sreeshan A."/>
            <person name="Augustine A."/>
        </authorList>
    </citation>
    <scope>NUCLEOTIDE SEQUENCE</scope>
    <source>
        <tissue evidence="1">Leaf</tissue>
    </source>
</reference>
<dbReference type="AlphaFoldDB" id="A0A2P2J584"/>
<accession>A0A2P2J584</accession>
<sequence length="53" mass="5865">MTKSAPIHQPVCTTCMASQWQPCAWNVTSTTTISSDQNLLRLEKAGGMLKLER</sequence>
<protein>
    <submittedName>
        <fullName evidence="1">Uncharacterized protein</fullName>
    </submittedName>
</protein>